<protein>
    <submittedName>
        <fullName evidence="2">Uncharacterized protein</fullName>
    </submittedName>
</protein>
<evidence type="ECO:0000313" key="3">
    <source>
        <dbReference type="Proteomes" id="UP000054217"/>
    </source>
</evidence>
<proteinExistence type="predicted"/>
<reference evidence="3" key="2">
    <citation type="submission" date="2015-01" db="EMBL/GenBank/DDBJ databases">
        <title>Evolutionary Origins and Diversification of the Mycorrhizal Mutualists.</title>
        <authorList>
            <consortium name="DOE Joint Genome Institute"/>
            <consortium name="Mycorrhizal Genomics Consortium"/>
            <person name="Kohler A."/>
            <person name="Kuo A."/>
            <person name="Nagy L.G."/>
            <person name="Floudas D."/>
            <person name="Copeland A."/>
            <person name="Barry K.W."/>
            <person name="Cichocki N."/>
            <person name="Veneault-Fourrey C."/>
            <person name="LaButti K."/>
            <person name="Lindquist E.A."/>
            <person name="Lipzen A."/>
            <person name="Lundell T."/>
            <person name="Morin E."/>
            <person name="Murat C."/>
            <person name="Riley R."/>
            <person name="Ohm R."/>
            <person name="Sun H."/>
            <person name="Tunlid A."/>
            <person name="Henrissat B."/>
            <person name="Grigoriev I.V."/>
            <person name="Hibbett D.S."/>
            <person name="Martin F."/>
        </authorList>
    </citation>
    <scope>NUCLEOTIDE SEQUENCE [LARGE SCALE GENOMIC DNA]</scope>
    <source>
        <strain evidence="3">Marx 270</strain>
    </source>
</reference>
<reference evidence="2 3" key="1">
    <citation type="submission" date="2014-04" db="EMBL/GenBank/DDBJ databases">
        <authorList>
            <consortium name="DOE Joint Genome Institute"/>
            <person name="Kuo A."/>
            <person name="Kohler A."/>
            <person name="Costa M.D."/>
            <person name="Nagy L.G."/>
            <person name="Floudas D."/>
            <person name="Copeland A."/>
            <person name="Barry K.W."/>
            <person name="Cichocki N."/>
            <person name="Veneault-Fourrey C."/>
            <person name="LaButti K."/>
            <person name="Lindquist E.A."/>
            <person name="Lipzen A."/>
            <person name="Lundell T."/>
            <person name="Morin E."/>
            <person name="Murat C."/>
            <person name="Sun H."/>
            <person name="Tunlid A."/>
            <person name="Henrissat B."/>
            <person name="Grigoriev I.V."/>
            <person name="Hibbett D.S."/>
            <person name="Martin F."/>
            <person name="Nordberg H.P."/>
            <person name="Cantor M.N."/>
            <person name="Hua S.X."/>
        </authorList>
    </citation>
    <scope>NUCLEOTIDE SEQUENCE [LARGE SCALE GENOMIC DNA]</scope>
    <source>
        <strain evidence="2 3">Marx 270</strain>
    </source>
</reference>
<dbReference type="InParanoid" id="A0A0C3PET1"/>
<dbReference type="AlphaFoldDB" id="A0A0C3PET1"/>
<organism evidence="2 3">
    <name type="scientific">Pisolithus tinctorius Marx 270</name>
    <dbReference type="NCBI Taxonomy" id="870435"/>
    <lineage>
        <taxon>Eukaryota</taxon>
        <taxon>Fungi</taxon>
        <taxon>Dikarya</taxon>
        <taxon>Basidiomycota</taxon>
        <taxon>Agaricomycotina</taxon>
        <taxon>Agaricomycetes</taxon>
        <taxon>Agaricomycetidae</taxon>
        <taxon>Boletales</taxon>
        <taxon>Sclerodermatineae</taxon>
        <taxon>Pisolithaceae</taxon>
        <taxon>Pisolithus</taxon>
    </lineage>
</organism>
<name>A0A0C3PET1_PISTI</name>
<keyword evidence="3" id="KW-1185">Reference proteome</keyword>
<dbReference type="Proteomes" id="UP000054217">
    <property type="component" value="Unassembled WGS sequence"/>
</dbReference>
<accession>A0A0C3PET1</accession>
<feature type="region of interest" description="Disordered" evidence="1">
    <location>
        <begin position="1"/>
        <end position="22"/>
    </location>
</feature>
<evidence type="ECO:0000313" key="2">
    <source>
        <dbReference type="EMBL" id="KIO06364.1"/>
    </source>
</evidence>
<dbReference type="HOGENOM" id="CLU_2980060_0_0_1"/>
<gene>
    <name evidence="2" type="ORF">M404DRAFT_999008</name>
</gene>
<sequence length="58" mass="6155">MDSLSIVDFQTPGARDHNSWDQVGRDHTSPLLVFLRACPPGVSPVSYREGGDLGAAAS</sequence>
<evidence type="ECO:0000256" key="1">
    <source>
        <dbReference type="SAM" id="MobiDB-lite"/>
    </source>
</evidence>
<dbReference type="EMBL" id="KN831963">
    <property type="protein sequence ID" value="KIO06364.1"/>
    <property type="molecule type" value="Genomic_DNA"/>
</dbReference>